<organism evidence="3 4">
    <name type="scientific">Chitinophaga japonensis</name>
    <name type="common">Flexibacter japonensis</name>
    <dbReference type="NCBI Taxonomy" id="104662"/>
    <lineage>
        <taxon>Bacteria</taxon>
        <taxon>Pseudomonadati</taxon>
        <taxon>Bacteroidota</taxon>
        <taxon>Chitinophagia</taxon>
        <taxon>Chitinophagales</taxon>
        <taxon>Chitinophagaceae</taxon>
        <taxon>Chitinophaga</taxon>
    </lineage>
</organism>
<dbReference type="PRINTS" id="PR00081">
    <property type="entry name" value="GDHRDH"/>
</dbReference>
<dbReference type="PANTHER" id="PTHR42879">
    <property type="entry name" value="3-OXOACYL-(ACYL-CARRIER-PROTEIN) REDUCTASE"/>
    <property type="match status" value="1"/>
</dbReference>
<dbReference type="InterPro" id="IPR036291">
    <property type="entry name" value="NAD(P)-bd_dom_sf"/>
</dbReference>
<evidence type="ECO:0000256" key="2">
    <source>
        <dbReference type="RuleBase" id="RU000363"/>
    </source>
</evidence>
<dbReference type="RefSeq" id="WP_145717196.1">
    <property type="nucleotide sequence ID" value="NZ_BAAAFY010000004.1"/>
</dbReference>
<name>A0A562T0C2_CHIJA</name>
<dbReference type="InterPro" id="IPR002347">
    <property type="entry name" value="SDR_fam"/>
</dbReference>
<sequence length="240" mass="26139">MQQSNGKVILVTGGAQGLGKAISATLAQEHTVIIGDVQEDKMVMLARQLQENNGNAYPLRLDVGNEDSVKEVISEIAEKFGRLDALINNAGVDFTKPIMEMTAAEWDLVMTVNLRGPFLTSKYALPVMAKQGGGHIINVVSTASLRAWPEASAYHASKWGLRGFTQALFTEARRHNIKVTAVIAGGMKTPFLLDRFPDIDQTKLQDPENVAGNIKYLLQGPAETAVPEIMVIPLQETSWP</sequence>
<dbReference type="Gene3D" id="3.40.50.720">
    <property type="entry name" value="NAD(P)-binding Rossmann-like Domain"/>
    <property type="match status" value="1"/>
</dbReference>
<protein>
    <submittedName>
        <fullName evidence="3">NADP-dependent 3-hydroxy acid dehydrogenase YdfG</fullName>
    </submittedName>
</protein>
<dbReference type="InterPro" id="IPR050259">
    <property type="entry name" value="SDR"/>
</dbReference>
<gene>
    <name evidence="3" type="ORF">LX66_4244</name>
</gene>
<evidence type="ECO:0000313" key="4">
    <source>
        <dbReference type="Proteomes" id="UP000316778"/>
    </source>
</evidence>
<evidence type="ECO:0000256" key="1">
    <source>
        <dbReference type="ARBA" id="ARBA00006484"/>
    </source>
</evidence>
<dbReference type="Proteomes" id="UP000316778">
    <property type="component" value="Unassembled WGS sequence"/>
</dbReference>
<dbReference type="OrthoDB" id="9775296at2"/>
<dbReference type="SUPFAM" id="SSF51735">
    <property type="entry name" value="NAD(P)-binding Rossmann-fold domains"/>
    <property type="match status" value="1"/>
</dbReference>
<dbReference type="PANTHER" id="PTHR42879:SF2">
    <property type="entry name" value="3-OXOACYL-[ACYL-CARRIER-PROTEIN] REDUCTASE FABG"/>
    <property type="match status" value="1"/>
</dbReference>
<dbReference type="Pfam" id="PF00106">
    <property type="entry name" value="adh_short"/>
    <property type="match status" value="1"/>
</dbReference>
<dbReference type="AlphaFoldDB" id="A0A562T0C2"/>
<keyword evidence="4" id="KW-1185">Reference proteome</keyword>
<accession>A0A562T0C2</accession>
<proteinExistence type="inferred from homology"/>
<dbReference type="CDD" id="cd05233">
    <property type="entry name" value="SDR_c"/>
    <property type="match status" value="1"/>
</dbReference>
<dbReference type="PRINTS" id="PR00080">
    <property type="entry name" value="SDRFAMILY"/>
</dbReference>
<dbReference type="FunFam" id="3.40.50.720:FF:000084">
    <property type="entry name" value="Short-chain dehydrogenase reductase"/>
    <property type="match status" value="1"/>
</dbReference>
<comment type="similarity">
    <text evidence="1 2">Belongs to the short-chain dehydrogenases/reductases (SDR) family.</text>
</comment>
<reference evidence="3 4" key="1">
    <citation type="journal article" date="2013" name="Stand. Genomic Sci.">
        <title>Genomic Encyclopedia of Type Strains, Phase I: The one thousand microbial genomes (KMG-I) project.</title>
        <authorList>
            <person name="Kyrpides N.C."/>
            <person name="Woyke T."/>
            <person name="Eisen J.A."/>
            <person name="Garrity G."/>
            <person name="Lilburn T.G."/>
            <person name="Beck B.J."/>
            <person name="Whitman W.B."/>
            <person name="Hugenholtz P."/>
            <person name="Klenk H.P."/>
        </authorList>
    </citation>
    <scope>NUCLEOTIDE SEQUENCE [LARGE SCALE GENOMIC DNA]</scope>
    <source>
        <strain evidence="3 4">DSM 13484</strain>
    </source>
</reference>
<comment type="caution">
    <text evidence="3">The sequence shown here is derived from an EMBL/GenBank/DDBJ whole genome shotgun (WGS) entry which is preliminary data.</text>
</comment>
<evidence type="ECO:0000313" key="3">
    <source>
        <dbReference type="EMBL" id="TWI86977.1"/>
    </source>
</evidence>
<dbReference type="EMBL" id="VLLG01000004">
    <property type="protein sequence ID" value="TWI86977.1"/>
    <property type="molecule type" value="Genomic_DNA"/>
</dbReference>